<dbReference type="SUPFAM" id="SSF53756">
    <property type="entry name" value="UDP-Glycosyltransferase/glycogen phosphorylase"/>
    <property type="match status" value="1"/>
</dbReference>
<organism evidence="2 3">
    <name type="scientific">Alteromonas stellipolaris</name>
    <dbReference type="NCBI Taxonomy" id="233316"/>
    <lineage>
        <taxon>Bacteria</taxon>
        <taxon>Pseudomonadati</taxon>
        <taxon>Pseudomonadota</taxon>
        <taxon>Gammaproteobacteria</taxon>
        <taxon>Alteromonadales</taxon>
        <taxon>Alteromonadaceae</taxon>
        <taxon>Alteromonas/Salinimonas group</taxon>
        <taxon>Alteromonas</taxon>
    </lineage>
</organism>
<comment type="caution">
    <text evidence="2">The sequence shown here is derived from an EMBL/GenBank/DDBJ whole genome shotgun (WGS) entry which is preliminary data.</text>
</comment>
<gene>
    <name evidence="2" type="ORF">Q4527_15610</name>
</gene>
<name>A0AAW7Z5U1_9ALTE</name>
<dbReference type="InterPro" id="IPR029044">
    <property type="entry name" value="Nucleotide-diphossugar_trans"/>
</dbReference>
<dbReference type="CDD" id="cd00761">
    <property type="entry name" value="Glyco_tranf_GTA_type"/>
    <property type="match status" value="1"/>
</dbReference>
<dbReference type="CDD" id="cd03801">
    <property type="entry name" value="GT4_PimA-like"/>
    <property type="match status" value="1"/>
</dbReference>
<dbReference type="PANTHER" id="PTHR43685">
    <property type="entry name" value="GLYCOSYLTRANSFERASE"/>
    <property type="match status" value="1"/>
</dbReference>
<dbReference type="GO" id="GO:0016757">
    <property type="term" value="F:glycosyltransferase activity"/>
    <property type="evidence" value="ECO:0007669"/>
    <property type="project" value="UniProtKB-KW"/>
</dbReference>
<keyword evidence="2" id="KW-0328">Glycosyltransferase</keyword>
<keyword evidence="2" id="KW-0808">Transferase</keyword>
<dbReference type="RefSeq" id="WP_303538753.1">
    <property type="nucleotide sequence ID" value="NZ_JAUOQI010000012.1"/>
</dbReference>
<feature type="domain" description="Glycosyltransferase 2-like" evidence="1">
    <location>
        <begin position="219"/>
        <end position="347"/>
    </location>
</feature>
<dbReference type="EC" id="2.4.-.-" evidence="2"/>
<dbReference type="Gene3D" id="3.90.550.10">
    <property type="entry name" value="Spore Coat Polysaccharide Biosynthesis Protein SpsA, Chain A"/>
    <property type="match status" value="1"/>
</dbReference>
<accession>A0AAW7Z5U1</accession>
<dbReference type="Pfam" id="PF13692">
    <property type="entry name" value="Glyco_trans_1_4"/>
    <property type="match status" value="1"/>
</dbReference>
<dbReference type="SUPFAM" id="SSF53448">
    <property type="entry name" value="Nucleotide-diphospho-sugar transferases"/>
    <property type="match status" value="1"/>
</dbReference>
<dbReference type="Gene3D" id="3.40.50.2000">
    <property type="entry name" value="Glycogen Phosphorylase B"/>
    <property type="match status" value="2"/>
</dbReference>
<evidence type="ECO:0000313" key="2">
    <source>
        <dbReference type="EMBL" id="MDO6578832.1"/>
    </source>
</evidence>
<reference evidence="2" key="1">
    <citation type="submission" date="2023-07" db="EMBL/GenBank/DDBJ databases">
        <title>Genome content predicts the carbon catabolic preferences of heterotrophic bacteria.</title>
        <authorList>
            <person name="Gralka M."/>
        </authorList>
    </citation>
    <scope>NUCLEOTIDE SEQUENCE</scope>
    <source>
        <strain evidence="2">F2M12</strain>
    </source>
</reference>
<dbReference type="InterPro" id="IPR050834">
    <property type="entry name" value="Glycosyltransf_2"/>
</dbReference>
<dbReference type="Pfam" id="PF00535">
    <property type="entry name" value="Glycos_transf_2"/>
    <property type="match status" value="1"/>
</dbReference>
<protein>
    <submittedName>
        <fullName evidence="2">Glycosyltransferase</fullName>
        <ecNumber evidence="2">2.4.-.-</ecNumber>
    </submittedName>
</protein>
<dbReference type="Proteomes" id="UP001170717">
    <property type="component" value="Unassembled WGS sequence"/>
</dbReference>
<proteinExistence type="predicted"/>
<sequence length="935" mass="105100">MNINYFDESWYLATYPDVANAGIDALSHYKRFGIKEGRLPCALPTLRDIRELWGAPHSIDKDTLIRLKEHIKGEGPNGAYALANTAAYYHSLGAFKKVIALIESNKKLLDSFPELIAEQGGYAVALESYIKVGDIKGAESALQTWEDAFSPIESLMARSLLEQKYGKIKRLNQIYSSKHLENLEIVTEKSALFDSLDSNNGKSQFNGLISSIFPFHKISVVVPVFNGARTVATALRSLCAQTWKNLEIIVIDDCSTDNTFGQLKALADQDARISVFRNELNKGAYFTRNRGLSLATGKFITVMDADDWAHPQKIEKQVKPLIWNRKLTATVSHWARCDDSLRFTRLRPQNGWIHRNVSSLMVHRKIALDLGGWDVVKANADTEFYYRLQAFKGAKSIKEVLPGTPLSLGRISDSSLTQQSSTHLITQYGGARKQYIDFARAWHKNTSSLSLKRDNKNAGSPFPVPSALLCNPVTEAQEDNAIEYNRWLTAFDEEWYLLANKDVDAQGIGIHEHYWQSGEVEDRAPSPLFIPSAYQYCNSNHAFQKSPTWDALSNGWNFDKPVVAEGGLQNRAGSHIVLVGHQVTSQIFGAERSLLDMLCALGNAGYRVTLILPSAKNVDYIEKCRKLAESIQFLPLPWFRKSRKTSSKIVNYLSNFYTNNDVVAVYVNTIVMHEPLIAAKQSNIPSIVHVRELPEHDPGLMKVLGETPEECRERLFENSIFFIANSKKTEGWLNAPTRTSVVYNKVSYPQSPTRIAPTETLNVCMVSSNIKKKGIDDFFEVASLCNTNNNIQFNLYGPITDEVKKAQKELNIKNVTVHGYVPDVNFAMQQNHVVLSLSWFEESFGRTVAEAMLNERVVVAYEWGAVPELIDEETGVLVEYKNVKGVANALKHLQKNSELLAIKAKKARISATERFSNEIYNLELKKALETFFINS</sequence>
<dbReference type="PANTHER" id="PTHR43685:SF2">
    <property type="entry name" value="GLYCOSYLTRANSFERASE 2-LIKE DOMAIN-CONTAINING PROTEIN"/>
    <property type="match status" value="1"/>
</dbReference>
<evidence type="ECO:0000259" key="1">
    <source>
        <dbReference type="Pfam" id="PF00535"/>
    </source>
</evidence>
<dbReference type="EMBL" id="JAUOQI010000012">
    <property type="protein sequence ID" value="MDO6578832.1"/>
    <property type="molecule type" value="Genomic_DNA"/>
</dbReference>
<dbReference type="InterPro" id="IPR001173">
    <property type="entry name" value="Glyco_trans_2-like"/>
</dbReference>
<dbReference type="AlphaFoldDB" id="A0AAW7Z5U1"/>
<evidence type="ECO:0000313" key="3">
    <source>
        <dbReference type="Proteomes" id="UP001170717"/>
    </source>
</evidence>